<dbReference type="AlphaFoldDB" id="A0A9W6GSN9"/>
<proteinExistence type="predicted"/>
<dbReference type="EMBL" id="BSEC01000001">
    <property type="protein sequence ID" value="GLI92382.1"/>
    <property type="molecule type" value="Genomic_DNA"/>
</dbReference>
<sequence>MPASRWVRRALTRWLPDSCDWSLIEDQPGGITRVYSVNGGEKGSCHWCGNPHWNNATCRLFSGLGRTKMKKAVVMILLALPLSIPAETAHAKGCIKGALAGGVIGHYAGRHCALGAIAGCLYGRHEANRRHDAYSGRREPVRGWI</sequence>
<accession>A0A9W6GSN9</accession>
<keyword evidence="2" id="KW-1185">Reference proteome</keyword>
<organism evidence="1 2">
    <name type="scientific">Methylocystis echinoides</name>
    <dbReference type="NCBI Taxonomy" id="29468"/>
    <lineage>
        <taxon>Bacteria</taxon>
        <taxon>Pseudomonadati</taxon>
        <taxon>Pseudomonadota</taxon>
        <taxon>Alphaproteobacteria</taxon>
        <taxon>Hyphomicrobiales</taxon>
        <taxon>Methylocystaceae</taxon>
        <taxon>Methylocystis</taxon>
    </lineage>
</organism>
<evidence type="ECO:0000313" key="2">
    <source>
        <dbReference type="Proteomes" id="UP001144323"/>
    </source>
</evidence>
<gene>
    <name evidence="1" type="ORF">LMG27198_13740</name>
</gene>
<comment type="caution">
    <text evidence="1">The sequence shown here is derived from an EMBL/GenBank/DDBJ whole genome shotgun (WGS) entry which is preliminary data.</text>
</comment>
<dbReference type="Proteomes" id="UP001144323">
    <property type="component" value="Unassembled WGS sequence"/>
</dbReference>
<reference evidence="1" key="1">
    <citation type="journal article" date="2023" name="Int. J. Syst. Evol. Microbiol.">
        <title>Methylocystis iwaonis sp. nov., a type II methane-oxidizing bacterium from surface soil of a rice paddy field in Japan, and emended description of the genus Methylocystis (ex Whittenbury et al. 1970) Bowman et al. 1993.</title>
        <authorList>
            <person name="Kaise H."/>
            <person name="Sawadogo J.B."/>
            <person name="Alam M.S."/>
            <person name="Ueno C."/>
            <person name="Dianou D."/>
            <person name="Shinjo R."/>
            <person name="Asakawa S."/>
        </authorList>
    </citation>
    <scope>NUCLEOTIDE SEQUENCE</scope>
    <source>
        <strain evidence="1">LMG27198</strain>
    </source>
</reference>
<protein>
    <submittedName>
        <fullName evidence="1">Uncharacterized protein</fullName>
    </submittedName>
</protein>
<name>A0A9W6GSN9_9HYPH</name>
<evidence type="ECO:0000313" key="1">
    <source>
        <dbReference type="EMBL" id="GLI92382.1"/>
    </source>
</evidence>